<evidence type="ECO:0000256" key="4">
    <source>
        <dbReference type="ARBA" id="ARBA00022833"/>
    </source>
</evidence>
<keyword evidence="5" id="KW-0012">Acyltransferase</keyword>
<dbReference type="GO" id="GO:0046872">
    <property type="term" value="F:metal ion binding"/>
    <property type="evidence" value="ECO:0007669"/>
    <property type="project" value="UniProtKB-KW"/>
</dbReference>
<comment type="caution">
    <text evidence="5">The sequence shown here is derived from an EMBL/GenBank/DDBJ whole genome shotgun (WGS) entry which is preliminary data.</text>
</comment>
<dbReference type="EC" id="2.3.1.247" evidence="5"/>
<dbReference type="Gene3D" id="3.20.20.70">
    <property type="entry name" value="Aldolase class I"/>
    <property type="match status" value="1"/>
</dbReference>
<sequence length="349" mass="38706">MFYTHDSLFPENQDKLIISVAPYGPEWMPSDFPQDIPVSMDEQVQKAVDCYNAGATLLHVHVREADGKGSKRMSMFNEMLHRLREAVPKMILQVGGSISFAPEPGSIAKWPANDSRHALALLEVKPDQVTIAINTSQMNITELLTAQDVEGTSLADPGMWAAFRDMHLEAGPSFFETNLRLLCENGIQPFFMLAHVHQLETVEHIVRNGLYKGPMNLCYVGIGGGAAGRHPADLVEFARRVPDGAVLTNESIMRTIYPTNAIAIAMGHHVRVGIEDCLTGPRYERMTSVQQIEWCVQQARHLGRDIATADEARATMKIGESYASTDETLKALGWAPNRQPGQRGNLMWN</sequence>
<comment type="cofactor">
    <cofactor evidence="1">
        <name>Zn(2+)</name>
        <dbReference type="ChEBI" id="CHEBI:29105"/>
    </cofactor>
</comment>
<dbReference type="AlphaFoldDB" id="A0A8H2RKT3"/>
<evidence type="ECO:0000256" key="1">
    <source>
        <dbReference type="ARBA" id="ARBA00001947"/>
    </source>
</evidence>
<dbReference type="PANTHER" id="PTHR37418">
    <property type="entry name" value="3-KETO-5-AMINOHEXANOATE CLEAVAGE ENZYME-RELATED"/>
    <property type="match status" value="1"/>
</dbReference>
<organism evidence="5 6">
    <name type="scientific">Pseudomonas fluorescens</name>
    <dbReference type="NCBI Taxonomy" id="294"/>
    <lineage>
        <taxon>Bacteria</taxon>
        <taxon>Pseudomonadati</taxon>
        <taxon>Pseudomonadota</taxon>
        <taxon>Gammaproteobacteria</taxon>
        <taxon>Pseudomonadales</taxon>
        <taxon>Pseudomonadaceae</taxon>
        <taxon>Pseudomonas</taxon>
    </lineage>
</organism>
<dbReference type="PANTHER" id="PTHR37418:SF2">
    <property type="entry name" value="3-KETO-5-AMINOHEXANOATE CLEAVAGE ENZYME"/>
    <property type="match status" value="1"/>
</dbReference>
<dbReference type="Pfam" id="PF05853">
    <property type="entry name" value="BKACE"/>
    <property type="match status" value="1"/>
</dbReference>
<reference evidence="5 6" key="1">
    <citation type="submission" date="2019-09" db="EMBL/GenBank/DDBJ databases">
        <authorList>
            <person name="Chandra G."/>
            <person name="Truman W A."/>
        </authorList>
    </citation>
    <scope>NUCLEOTIDE SEQUENCE [LARGE SCALE GENOMIC DNA]</scope>
    <source>
        <strain evidence="5">PS900</strain>
    </source>
</reference>
<proteinExistence type="predicted"/>
<dbReference type="GO" id="GO:0043720">
    <property type="term" value="F:3-keto-5-aminohexanoate cleavage activity"/>
    <property type="evidence" value="ECO:0007669"/>
    <property type="project" value="InterPro"/>
</dbReference>
<keyword evidence="2 5" id="KW-0808">Transferase</keyword>
<keyword evidence="3" id="KW-0479">Metal-binding</keyword>
<dbReference type="EMBL" id="CABVIE010000013">
    <property type="protein sequence ID" value="VVP27270.1"/>
    <property type="molecule type" value="Genomic_DNA"/>
</dbReference>
<evidence type="ECO:0000313" key="5">
    <source>
        <dbReference type="EMBL" id="VVP27270.1"/>
    </source>
</evidence>
<evidence type="ECO:0000313" key="6">
    <source>
        <dbReference type="Proteomes" id="UP000325723"/>
    </source>
</evidence>
<evidence type="ECO:0000256" key="3">
    <source>
        <dbReference type="ARBA" id="ARBA00022723"/>
    </source>
</evidence>
<dbReference type="Proteomes" id="UP000325723">
    <property type="component" value="Unassembled WGS sequence"/>
</dbReference>
<dbReference type="InterPro" id="IPR008567">
    <property type="entry name" value="BKACE"/>
</dbReference>
<protein>
    <submittedName>
        <fullName evidence="5">3-keto-5-aminohexanoate cleavage enzyme</fullName>
        <ecNumber evidence="5">2.3.1.247</ecNumber>
    </submittedName>
</protein>
<keyword evidence="4" id="KW-0862">Zinc</keyword>
<accession>A0A8H2RKT3</accession>
<evidence type="ECO:0000256" key="2">
    <source>
        <dbReference type="ARBA" id="ARBA00022679"/>
    </source>
</evidence>
<name>A0A8H2RKT3_PSEFL</name>
<dbReference type="RefSeq" id="WP_150753254.1">
    <property type="nucleotide sequence ID" value="NZ_CABVHR010000004.1"/>
</dbReference>
<gene>
    <name evidence="5" type="primary">kce_2</name>
    <name evidence="5" type="ORF">PS900_04172</name>
</gene>
<dbReference type="InterPro" id="IPR013785">
    <property type="entry name" value="Aldolase_TIM"/>
</dbReference>